<keyword evidence="4" id="KW-1003">Cell membrane</keyword>
<feature type="transmembrane region" description="Helical" evidence="10">
    <location>
        <begin position="169"/>
        <end position="190"/>
    </location>
</feature>
<dbReference type="PIRSF" id="PIRSF006603">
    <property type="entry name" value="DinF"/>
    <property type="match status" value="1"/>
</dbReference>
<keyword evidence="8 10" id="KW-0472">Membrane</keyword>
<feature type="transmembrane region" description="Helical" evidence="10">
    <location>
        <begin position="430"/>
        <end position="449"/>
    </location>
</feature>
<sequence>MSDANTLERNSAWRGEIRETFKLGWPLAAANLLQMLVHAVDVIFVARLGELELAAAALAIALFGLIMWAFSGLTGMVAALVAEELGQRRHSVREVRRSVRMGLWLAVACGIAGMLVCLSGESLMRATGQDPAISTMAGRFLTIIMWAMVPMIIANVLRSFVSALGRPVFATMITASAIGVSALANYMLVFGHFGAPALGLDGSALASVVTASFIVLAYVIAIGTDRRLRRYRIFGNWWRPEWSRLRELVRLGTPVALTILAEAGLFSAAAFLMGRIGPVELAGHTIALQIAALAFQIPFGIGQAATIRVGYHYGAGDRDAVGRAGWVAIGMAMVFAAVSASAMVLWPMAMLGIYIDPYAPANAALVGFALQFLIVAAAFQFVDGLQAVAAGALRGVQDTRIPMLFAVFSYWVPGMGVSVLLGFYTPLAGVGVWFGLAAGLIVASILLLGRWMRRDRLNLDRHR</sequence>
<name>A0A419R384_9SPHN</name>
<dbReference type="PANTHER" id="PTHR43298">
    <property type="entry name" value="MULTIDRUG RESISTANCE PROTEIN NORM-RELATED"/>
    <property type="match status" value="1"/>
</dbReference>
<gene>
    <name evidence="11" type="ORF">D6858_07135</name>
</gene>
<keyword evidence="2" id="KW-0813">Transport</keyword>
<keyword evidence="6 10" id="KW-1133">Transmembrane helix</keyword>
<dbReference type="GO" id="GO:0042910">
    <property type="term" value="F:xenobiotic transmembrane transporter activity"/>
    <property type="evidence" value="ECO:0007669"/>
    <property type="project" value="InterPro"/>
</dbReference>
<feature type="transmembrane region" description="Helical" evidence="10">
    <location>
        <begin position="103"/>
        <end position="124"/>
    </location>
</feature>
<evidence type="ECO:0000256" key="2">
    <source>
        <dbReference type="ARBA" id="ARBA00022448"/>
    </source>
</evidence>
<dbReference type="NCBIfam" id="TIGR00797">
    <property type="entry name" value="matE"/>
    <property type="match status" value="1"/>
</dbReference>
<evidence type="ECO:0000313" key="11">
    <source>
        <dbReference type="EMBL" id="RJX68215.1"/>
    </source>
</evidence>
<accession>A0A419R384</accession>
<comment type="subcellular location">
    <subcellularLocation>
        <location evidence="1">Cell inner membrane</location>
        <topology evidence="1">Multi-pass membrane protein</topology>
    </subcellularLocation>
</comment>
<dbReference type="EMBL" id="RAHJ01000018">
    <property type="protein sequence ID" value="RJX68215.1"/>
    <property type="molecule type" value="Genomic_DNA"/>
</dbReference>
<dbReference type="OrthoDB" id="9780160at2"/>
<dbReference type="GO" id="GO:0006811">
    <property type="term" value="P:monoatomic ion transport"/>
    <property type="evidence" value="ECO:0007669"/>
    <property type="project" value="UniProtKB-KW"/>
</dbReference>
<keyword evidence="5 10" id="KW-0812">Transmembrane</keyword>
<feature type="transmembrane region" description="Helical" evidence="10">
    <location>
        <begin position="248"/>
        <end position="274"/>
    </location>
</feature>
<feature type="transmembrane region" description="Helical" evidence="10">
    <location>
        <begin position="326"/>
        <end position="355"/>
    </location>
</feature>
<dbReference type="PANTHER" id="PTHR43298:SF2">
    <property type="entry name" value="FMN_FAD EXPORTER YEEO-RELATED"/>
    <property type="match status" value="1"/>
</dbReference>
<evidence type="ECO:0000256" key="8">
    <source>
        <dbReference type="ARBA" id="ARBA00023136"/>
    </source>
</evidence>
<evidence type="ECO:0000256" key="6">
    <source>
        <dbReference type="ARBA" id="ARBA00022989"/>
    </source>
</evidence>
<comment type="caution">
    <text evidence="11">The sequence shown here is derived from an EMBL/GenBank/DDBJ whole genome shotgun (WGS) entry which is preliminary data.</text>
</comment>
<evidence type="ECO:0000256" key="5">
    <source>
        <dbReference type="ARBA" id="ARBA00022692"/>
    </source>
</evidence>
<feature type="transmembrane region" description="Helical" evidence="10">
    <location>
        <begin position="361"/>
        <end position="382"/>
    </location>
</feature>
<feature type="transmembrane region" description="Helical" evidence="10">
    <location>
        <begin position="53"/>
        <end position="82"/>
    </location>
</feature>
<feature type="transmembrane region" description="Helical" evidence="10">
    <location>
        <begin position="136"/>
        <end position="157"/>
    </location>
</feature>
<dbReference type="RefSeq" id="WP_120108569.1">
    <property type="nucleotide sequence ID" value="NZ_RAHJ01000018.1"/>
</dbReference>
<dbReference type="GO" id="GO:0005886">
    <property type="term" value="C:plasma membrane"/>
    <property type="evidence" value="ECO:0007669"/>
    <property type="project" value="UniProtKB-SubCell"/>
</dbReference>
<protein>
    <recommendedName>
        <fullName evidence="9">Multidrug-efflux transporter</fullName>
    </recommendedName>
</protein>
<keyword evidence="12" id="KW-1185">Reference proteome</keyword>
<evidence type="ECO:0000256" key="9">
    <source>
        <dbReference type="ARBA" id="ARBA00031636"/>
    </source>
</evidence>
<feature type="transmembrane region" description="Helical" evidence="10">
    <location>
        <begin position="23"/>
        <end position="47"/>
    </location>
</feature>
<evidence type="ECO:0000256" key="3">
    <source>
        <dbReference type="ARBA" id="ARBA00022449"/>
    </source>
</evidence>
<dbReference type="Proteomes" id="UP000284322">
    <property type="component" value="Unassembled WGS sequence"/>
</dbReference>
<evidence type="ECO:0000256" key="4">
    <source>
        <dbReference type="ARBA" id="ARBA00022475"/>
    </source>
</evidence>
<feature type="transmembrane region" description="Helical" evidence="10">
    <location>
        <begin position="286"/>
        <end position="305"/>
    </location>
</feature>
<proteinExistence type="predicted"/>
<keyword evidence="7" id="KW-0406">Ion transport</keyword>
<dbReference type="Pfam" id="PF01554">
    <property type="entry name" value="MatE"/>
    <property type="match status" value="2"/>
</dbReference>
<dbReference type="GO" id="GO:0015297">
    <property type="term" value="F:antiporter activity"/>
    <property type="evidence" value="ECO:0007669"/>
    <property type="project" value="UniProtKB-KW"/>
</dbReference>
<evidence type="ECO:0000313" key="12">
    <source>
        <dbReference type="Proteomes" id="UP000284322"/>
    </source>
</evidence>
<dbReference type="AlphaFoldDB" id="A0A419R384"/>
<dbReference type="InterPro" id="IPR048279">
    <property type="entry name" value="MdtK-like"/>
</dbReference>
<evidence type="ECO:0000256" key="10">
    <source>
        <dbReference type="SAM" id="Phobius"/>
    </source>
</evidence>
<reference evidence="11 12" key="1">
    <citation type="submission" date="2018-09" db="EMBL/GenBank/DDBJ databases">
        <title>Altererythrobacter sp.Ery1 and Ery12, the genome sequencing of novel strains in genus Alterythrobacter.</title>
        <authorList>
            <person name="Cheng H."/>
            <person name="Wu Y.-H."/>
            <person name="Fang C."/>
            <person name="Xu X.-W."/>
        </authorList>
    </citation>
    <scope>NUCLEOTIDE SEQUENCE [LARGE SCALE GENOMIC DNA]</scope>
    <source>
        <strain evidence="11 12">Ery12</strain>
    </source>
</reference>
<organism evidence="11 12">
    <name type="scientific">Tsuneonella suprasediminis</name>
    <dbReference type="NCBI Taxonomy" id="2306996"/>
    <lineage>
        <taxon>Bacteria</taxon>
        <taxon>Pseudomonadati</taxon>
        <taxon>Pseudomonadota</taxon>
        <taxon>Alphaproteobacteria</taxon>
        <taxon>Sphingomonadales</taxon>
        <taxon>Erythrobacteraceae</taxon>
        <taxon>Tsuneonella</taxon>
    </lineage>
</organism>
<evidence type="ECO:0000256" key="7">
    <source>
        <dbReference type="ARBA" id="ARBA00023065"/>
    </source>
</evidence>
<evidence type="ECO:0000256" key="1">
    <source>
        <dbReference type="ARBA" id="ARBA00004429"/>
    </source>
</evidence>
<dbReference type="InterPro" id="IPR002528">
    <property type="entry name" value="MATE_fam"/>
</dbReference>
<feature type="transmembrane region" description="Helical" evidence="10">
    <location>
        <begin position="202"/>
        <end position="222"/>
    </location>
</feature>
<dbReference type="CDD" id="cd13131">
    <property type="entry name" value="MATE_NorM_like"/>
    <property type="match status" value="1"/>
</dbReference>
<keyword evidence="3" id="KW-0050">Antiport</keyword>
<feature type="transmembrane region" description="Helical" evidence="10">
    <location>
        <begin position="403"/>
        <end position="424"/>
    </location>
</feature>
<dbReference type="InterPro" id="IPR050222">
    <property type="entry name" value="MATE_MdtK"/>
</dbReference>